<evidence type="ECO:0000313" key="1">
    <source>
        <dbReference type="EMBL" id="GCE03961.1"/>
    </source>
</evidence>
<name>A0A401ZAQ3_9CHLR</name>
<comment type="caution">
    <text evidence="1">The sequence shown here is derived from an EMBL/GenBank/DDBJ whole genome shotgun (WGS) entry which is preliminary data.</text>
</comment>
<keyword evidence="2" id="KW-1185">Reference proteome</keyword>
<evidence type="ECO:0008006" key="3">
    <source>
        <dbReference type="Google" id="ProtNLM"/>
    </source>
</evidence>
<gene>
    <name evidence="1" type="ORF">KDAU_12900</name>
</gene>
<sequence>MATYLCFIGEILRHQNDQESALRYMEDAKDLAHNASKAIQRHILQMLAYGRKKRLTMLSQKQQICSHFLVRE</sequence>
<accession>A0A401ZAQ3</accession>
<proteinExistence type="predicted"/>
<evidence type="ECO:0000313" key="2">
    <source>
        <dbReference type="Proteomes" id="UP000287224"/>
    </source>
</evidence>
<dbReference type="Proteomes" id="UP000287224">
    <property type="component" value="Unassembled WGS sequence"/>
</dbReference>
<protein>
    <recommendedName>
        <fullName evidence="3">MalT-like TPR region domain-containing protein</fullName>
    </recommendedName>
</protein>
<dbReference type="EMBL" id="BIFQ01000001">
    <property type="protein sequence ID" value="GCE03961.1"/>
    <property type="molecule type" value="Genomic_DNA"/>
</dbReference>
<organism evidence="1 2">
    <name type="scientific">Dictyobacter aurantiacus</name>
    <dbReference type="NCBI Taxonomy" id="1936993"/>
    <lineage>
        <taxon>Bacteria</taxon>
        <taxon>Bacillati</taxon>
        <taxon>Chloroflexota</taxon>
        <taxon>Ktedonobacteria</taxon>
        <taxon>Ktedonobacterales</taxon>
        <taxon>Dictyobacteraceae</taxon>
        <taxon>Dictyobacter</taxon>
    </lineage>
</organism>
<dbReference type="AlphaFoldDB" id="A0A401ZAQ3"/>
<reference evidence="2" key="1">
    <citation type="submission" date="2018-12" db="EMBL/GenBank/DDBJ databases">
        <title>Tengunoibacter tsumagoiensis gen. nov., sp. nov., Dictyobacter kobayashii sp. nov., D. alpinus sp. nov., and D. joshuensis sp. nov. and description of Dictyobacteraceae fam. nov. within the order Ktedonobacterales isolated from Tengu-no-mugimeshi.</title>
        <authorList>
            <person name="Wang C.M."/>
            <person name="Zheng Y."/>
            <person name="Sakai Y."/>
            <person name="Toyoda A."/>
            <person name="Minakuchi Y."/>
            <person name="Abe K."/>
            <person name="Yokota A."/>
            <person name="Yabe S."/>
        </authorList>
    </citation>
    <scope>NUCLEOTIDE SEQUENCE [LARGE SCALE GENOMIC DNA]</scope>
    <source>
        <strain evidence="2">S-27</strain>
    </source>
</reference>